<organism evidence="1 2">
    <name type="scientific">Citrullus colocynthis</name>
    <name type="common">colocynth</name>
    <dbReference type="NCBI Taxonomy" id="252529"/>
    <lineage>
        <taxon>Eukaryota</taxon>
        <taxon>Viridiplantae</taxon>
        <taxon>Streptophyta</taxon>
        <taxon>Embryophyta</taxon>
        <taxon>Tracheophyta</taxon>
        <taxon>Spermatophyta</taxon>
        <taxon>Magnoliopsida</taxon>
        <taxon>eudicotyledons</taxon>
        <taxon>Gunneridae</taxon>
        <taxon>Pentapetalae</taxon>
        <taxon>rosids</taxon>
        <taxon>fabids</taxon>
        <taxon>Cucurbitales</taxon>
        <taxon>Cucurbitaceae</taxon>
        <taxon>Benincaseae</taxon>
        <taxon>Citrullus</taxon>
    </lineage>
</organism>
<sequence>MQLVSSSYDVLALELLAIEDVLKCYGVEAFANVMVELSFLIIIHIFNHKHVIVMEALSIFKKIGCLVAERRLVVFRHIKREHDL</sequence>
<evidence type="ECO:0000313" key="2">
    <source>
        <dbReference type="Proteomes" id="UP001642487"/>
    </source>
</evidence>
<gene>
    <name evidence="1" type="ORF">CITCOLO1_LOCUS6522</name>
</gene>
<dbReference type="EMBL" id="OZ021736">
    <property type="protein sequence ID" value="CAK9314755.1"/>
    <property type="molecule type" value="Genomic_DNA"/>
</dbReference>
<evidence type="ECO:0000313" key="1">
    <source>
        <dbReference type="EMBL" id="CAK9314755.1"/>
    </source>
</evidence>
<reference evidence="1 2" key="1">
    <citation type="submission" date="2024-03" db="EMBL/GenBank/DDBJ databases">
        <authorList>
            <person name="Gkanogiannis A."/>
            <person name="Becerra Lopez-Lavalle L."/>
        </authorList>
    </citation>
    <scope>NUCLEOTIDE SEQUENCE [LARGE SCALE GENOMIC DNA]</scope>
</reference>
<keyword evidence="2" id="KW-1185">Reference proteome</keyword>
<dbReference type="Proteomes" id="UP001642487">
    <property type="component" value="Chromosome 2"/>
</dbReference>
<accession>A0ABP0Y4W3</accession>
<protein>
    <submittedName>
        <fullName evidence="1">Uncharacterized protein</fullName>
    </submittedName>
</protein>
<proteinExistence type="predicted"/>
<name>A0ABP0Y4W3_9ROSI</name>
<feature type="non-terminal residue" evidence="1">
    <location>
        <position position="1"/>
    </location>
</feature>